<feature type="binding site" evidence="4">
    <location>
        <position position="159"/>
    </location>
    <ligand>
        <name>a divalent metal cation</name>
        <dbReference type="ChEBI" id="CHEBI:60240"/>
        <label>2</label>
    </ligand>
</feature>
<dbReference type="RefSeq" id="WP_092617058.1">
    <property type="nucleotide sequence ID" value="NZ_FNCV01000003.1"/>
</dbReference>
<dbReference type="SUPFAM" id="SSF51556">
    <property type="entry name" value="Metallo-dependent hydrolases"/>
    <property type="match status" value="1"/>
</dbReference>
<feature type="binding site" evidence="4">
    <location>
        <position position="97"/>
    </location>
    <ligand>
        <name>a divalent metal cation</name>
        <dbReference type="ChEBI" id="CHEBI:60240"/>
        <label>1</label>
    </ligand>
</feature>
<dbReference type="FunFam" id="3.20.20.140:FF:000005">
    <property type="entry name" value="TatD family hydrolase"/>
    <property type="match status" value="1"/>
</dbReference>
<dbReference type="EMBL" id="FNCV01000003">
    <property type="protein sequence ID" value="SDG92615.1"/>
    <property type="molecule type" value="Genomic_DNA"/>
</dbReference>
<keyword evidence="2 4" id="KW-0479">Metal-binding</keyword>
<dbReference type="NCBIfam" id="TIGR00010">
    <property type="entry name" value="YchF/TatD family DNA exonuclease"/>
    <property type="match status" value="1"/>
</dbReference>
<evidence type="ECO:0000313" key="5">
    <source>
        <dbReference type="EMBL" id="SDG92615.1"/>
    </source>
</evidence>
<feature type="binding site" evidence="4">
    <location>
        <position position="209"/>
    </location>
    <ligand>
        <name>a divalent metal cation</name>
        <dbReference type="ChEBI" id="CHEBI:60240"/>
        <label>1</label>
    </ligand>
</feature>
<dbReference type="PROSITE" id="PS01091">
    <property type="entry name" value="TATD_3"/>
    <property type="match status" value="1"/>
</dbReference>
<evidence type="ECO:0000313" key="6">
    <source>
        <dbReference type="Proteomes" id="UP000217076"/>
    </source>
</evidence>
<dbReference type="InterPro" id="IPR018228">
    <property type="entry name" value="DNase_TatD-rel_CS"/>
</dbReference>
<proteinExistence type="inferred from homology"/>
<reference evidence="6" key="1">
    <citation type="submission" date="2016-10" db="EMBL/GenBank/DDBJ databases">
        <authorList>
            <person name="Varghese N."/>
            <person name="Submissions S."/>
        </authorList>
    </citation>
    <scope>NUCLEOTIDE SEQUENCE [LARGE SCALE GENOMIC DNA]</scope>
    <source>
        <strain evidence="6">930I</strain>
    </source>
</reference>
<feature type="binding site" evidence="4">
    <location>
        <position position="11"/>
    </location>
    <ligand>
        <name>a divalent metal cation</name>
        <dbReference type="ChEBI" id="CHEBI:60240"/>
        <label>1</label>
    </ligand>
</feature>
<dbReference type="GO" id="GO:0016788">
    <property type="term" value="F:hydrolase activity, acting on ester bonds"/>
    <property type="evidence" value="ECO:0007669"/>
    <property type="project" value="InterPro"/>
</dbReference>
<dbReference type="PANTHER" id="PTHR46124:SF2">
    <property type="entry name" value="D-AMINOACYL-TRNA DEACYLASE"/>
    <property type="match status" value="1"/>
</dbReference>
<evidence type="ECO:0000256" key="2">
    <source>
        <dbReference type="ARBA" id="ARBA00022723"/>
    </source>
</evidence>
<keyword evidence="6" id="KW-1185">Reference proteome</keyword>
<dbReference type="GO" id="GO:0004536">
    <property type="term" value="F:DNA nuclease activity"/>
    <property type="evidence" value="ECO:0007669"/>
    <property type="project" value="InterPro"/>
</dbReference>
<dbReference type="GO" id="GO:0005829">
    <property type="term" value="C:cytosol"/>
    <property type="evidence" value="ECO:0007669"/>
    <property type="project" value="TreeGrafter"/>
</dbReference>
<feature type="binding site" evidence="4">
    <location>
        <position position="13"/>
    </location>
    <ligand>
        <name>a divalent metal cation</name>
        <dbReference type="ChEBI" id="CHEBI:60240"/>
        <label>1</label>
    </ligand>
</feature>
<dbReference type="PROSITE" id="PS01137">
    <property type="entry name" value="TATD_1"/>
    <property type="match status" value="1"/>
</dbReference>
<accession>A0A1G7Y824</accession>
<evidence type="ECO:0000256" key="3">
    <source>
        <dbReference type="ARBA" id="ARBA00022801"/>
    </source>
</evidence>
<name>A0A1G7Y824_9PROT</name>
<gene>
    <name evidence="5" type="ORF">SAMN05421742_103221</name>
</gene>
<keyword evidence="3" id="KW-0378">Hydrolase</keyword>
<dbReference type="GO" id="GO:0046872">
    <property type="term" value="F:metal ion binding"/>
    <property type="evidence" value="ECO:0007669"/>
    <property type="project" value="UniProtKB-KW"/>
</dbReference>
<dbReference type="InterPro" id="IPR001130">
    <property type="entry name" value="TatD-like"/>
</dbReference>
<evidence type="ECO:0000256" key="4">
    <source>
        <dbReference type="PIRSR" id="PIRSR005902-1"/>
    </source>
</evidence>
<organism evidence="5 6">
    <name type="scientific">Roseospirillum parvum</name>
    <dbReference type="NCBI Taxonomy" id="83401"/>
    <lineage>
        <taxon>Bacteria</taxon>
        <taxon>Pseudomonadati</taxon>
        <taxon>Pseudomonadota</taxon>
        <taxon>Alphaproteobacteria</taxon>
        <taxon>Rhodospirillales</taxon>
        <taxon>Rhodospirillaceae</taxon>
        <taxon>Roseospirillum</taxon>
    </lineage>
</organism>
<comment type="similarity">
    <text evidence="1">Belongs to the metallo-dependent hydrolases superfamily. TatD-type hydrolase family.</text>
</comment>
<sequence>MSETPFLVDSHCHLDFPDFAEELDEVVARAGRAGIGTMLTICTHVTRFQQVRALAHRFDAVWCSVGIHPHEAGREPATDAARLIELADDPKVVGFGETGLEYFYEHSPRADQQRAFRAHIQAARETGLPLIIHSRDADADMAAILREEAGQGAFPGLVHCFSSGPELAETALELGLYLSFSGIVTFPKAEALREVAKTVPPERILVETDAPYLAPVPKRGKRNEPAFTVHTATRLAEVLGMEVADLAAQTTENFFTLFGKVQRPSP</sequence>
<dbReference type="PIRSF" id="PIRSF005902">
    <property type="entry name" value="DNase_TatD"/>
    <property type="match status" value="1"/>
</dbReference>
<feature type="binding site" evidence="4">
    <location>
        <position position="133"/>
    </location>
    <ligand>
        <name>a divalent metal cation</name>
        <dbReference type="ChEBI" id="CHEBI:60240"/>
        <label>2</label>
    </ligand>
</feature>
<dbReference type="Pfam" id="PF01026">
    <property type="entry name" value="TatD_DNase"/>
    <property type="match status" value="1"/>
</dbReference>
<protein>
    <submittedName>
        <fullName evidence="5">TatD DNase family protein</fullName>
    </submittedName>
</protein>
<dbReference type="CDD" id="cd01310">
    <property type="entry name" value="TatD_DNAse"/>
    <property type="match status" value="1"/>
</dbReference>
<dbReference type="Proteomes" id="UP000217076">
    <property type="component" value="Unassembled WGS sequence"/>
</dbReference>
<dbReference type="AlphaFoldDB" id="A0A1G7Y824"/>
<dbReference type="PANTHER" id="PTHR46124">
    <property type="entry name" value="D-AMINOACYL-TRNA DEACYLASE"/>
    <property type="match status" value="1"/>
</dbReference>
<dbReference type="OrthoDB" id="9810005at2"/>
<dbReference type="InterPro" id="IPR032466">
    <property type="entry name" value="Metal_Hydrolase"/>
</dbReference>
<dbReference type="InterPro" id="IPR015991">
    <property type="entry name" value="TatD/YcfH-like"/>
</dbReference>
<dbReference type="Gene3D" id="3.20.20.140">
    <property type="entry name" value="Metal-dependent hydrolases"/>
    <property type="match status" value="1"/>
</dbReference>
<dbReference type="STRING" id="83401.SAMN05421742_103221"/>
<evidence type="ECO:0000256" key="1">
    <source>
        <dbReference type="ARBA" id="ARBA00009275"/>
    </source>
</evidence>